<comment type="function">
    <text evidence="7">Degrades free oligosaccharides in the vacuole.</text>
</comment>
<dbReference type="GO" id="GO:0004559">
    <property type="term" value="F:alpha-mannosidase activity"/>
    <property type="evidence" value="ECO:0007669"/>
    <property type="project" value="UniProtKB-EC"/>
</dbReference>
<dbReference type="SUPFAM" id="SSF88688">
    <property type="entry name" value="Families 57/38 glycoside transferase middle domain"/>
    <property type="match status" value="1"/>
</dbReference>
<protein>
    <recommendedName>
        <fullName evidence="8">Alpha-mannosidase</fullName>
        <ecNumber evidence="3">3.2.1.24</ecNumber>
    </recommendedName>
</protein>
<evidence type="ECO:0000256" key="5">
    <source>
        <dbReference type="ARBA" id="ARBA00022801"/>
    </source>
</evidence>
<evidence type="ECO:0000313" key="10">
    <source>
        <dbReference type="EMBL" id="KIO27378.1"/>
    </source>
</evidence>
<name>A0A0C3L111_9AGAM</name>
<comment type="catalytic activity">
    <reaction evidence="1">
        <text>Hydrolysis of terminal, non-reducing alpha-D-mannose residues in alpha-D-mannosides.</text>
        <dbReference type="EC" id="3.2.1.24"/>
    </reaction>
</comment>
<dbReference type="EC" id="3.2.1.24" evidence="3"/>
<comment type="similarity">
    <text evidence="2">Belongs to the glycosyl hydrolase 38 family.</text>
</comment>
<dbReference type="GO" id="GO:0006013">
    <property type="term" value="P:mannose metabolic process"/>
    <property type="evidence" value="ECO:0007669"/>
    <property type="project" value="InterPro"/>
</dbReference>
<evidence type="ECO:0000256" key="6">
    <source>
        <dbReference type="ARBA" id="ARBA00023295"/>
    </source>
</evidence>
<proteinExistence type="inferred from homology"/>
<reference evidence="10 11" key="1">
    <citation type="submission" date="2014-04" db="EMBL/GenBank/DDBJ databases">
        <authorList>
            <consortium name="DOE Joint Genome Institute"/>
            <person name="Kuo A."/>
            <person name="Girlanda M."/>
            <person name="Perotto S."/>
            <person name="Kohler A."/>
            <person name="Nagy L.G."/>
            <person name="Floudas D."/>
            <person name="Copeland A."/>
            <person name="Barry K.W."/>
            <person name="Cichocki N."/>
            <person name="Veneault-Fourrey C."/>
            <person name="LaButti K."/>
            <person name="Lindquist E.A."/>
            <person name="Lipzen A."/>
            <person name="Lundell T."/>
            <person name="Morin E."/>
            <person name="Murat C."/>
            <person name="Sun H."/>
            <person name="Tunlid A."/>
            <person name="Henrissat B."/>
            <person name="Grigoriev I.V."/>
            <person name="Hibbett D.S."/>
            <person name="Martin F."/>
            <person name="Nordberg H.P."/>
            <person name="Cantor M.N."/>
            <person name="Hua S.X."/>
        </authorList>
    </citation>
    <scope>NUCLEOTIDE SEQUENCE [LARGE SCALE GENOMIC DNA]</scope>
    <source>
        <strain evidence="10 11">MUT 4182</strain>
    </source>
</reference>
<dbReference type="Pfam" id="PF17677">
    <property type="entry name" value="Glyco_hydro38C2"/>
    <property type="match status" value="1"/>
</dbReference>
<keyword evidence="6" id="KW-0326">Glycosidase</keyword>
<dbReference type="GO" id="GO:0046872">
    <property type="term" value="F:metal ion binding"/>
    <property type="evidence" value="ECO:0007669"/>
    <property type="project" value="UniProtKB-KW"/>
</dbReference>
<dbReference type="Pfam" id="PF01074">
    <property type="entry name" value="Glyco_hydro_38N"/>
    <property type="match status" value="1"/>
</dbReference>
<dbReference type="InterPro" id="IPR011330">
    <property type="entry name" value="Glyco_hydro/deAcase_b/a-brl"/>
</dbReference>
<dbReference type="InterPro" id="IPR027291">
    <property type="entry name" value="Glyco_hydro_38_N_sf"/>
</dbReference>
<evidence type="ECO:0000256" key="3">
    <source>
        <dbReference type="ARBA" id="ARBA00012752"/>
    </source>
</evidence>
<dbReference type="Gene3D" id="2.70.98.30">
    <property type="entry name" value="Golgi alpha-mannosidase II, domain 4"/>
    <property type="match status" value="1"/>
</dbReference>
<dbReference type="EMBL" id="KN823010">
    <property type="protein sequence ID" value="KIO27378.1"/>
    <property type="molecule type" value="Genomic_DNA"/>
</dbReference>
<dbReference type="PANTHER" id="PTHR46017:SF1">
    <property type="entry name" value="ALPHA-MANNOSIDASE 2C1"/>
    <property type="match status" value="1"/>
</dbReference>
<dbReference type="SUPFAM" id="SSF88713">
    <property type="entry name" value="Glycoside hydrolase/deacetylase"/>
    <property type="match status" value="1"/>
</dbReference>
<dbReference type="Pfam" id="PF22907">
    <property type="entry name" value="Ams1-like_1st"/>
    <property type="match status" value="1"/>
</dbReference>
<dbReference type="Proteomes" id="UP000054248">
    <property type="component" value="Unassembled WGS sequence"/>
</dbReference>
<dbReference type="PANTHER" id="PTHR46017">
    <property type="entry name" value="ALPHA-MANNOSIDASE 2C1"/>
    <property type="match status" value="1"/>
</dbReference>
<dbReference type="SUPFAM" id="SSF74650">
    <property type="entry name" value="Galactose mutarotase-like"/>
    <property type="match status" value="1"/>
</dbReference>
<accession>A0A0C3L111</accession>
<dbReference type="InterPro" id="IPR011013">
    <property type="entry name" value="Gal_mutarotase_sf_dom"/>
</dbReference>
<dbReference type="Gene3D" id="3.20.110.10">
    <property type="entry name" value="Glycoside hydrolase 38, N terminal domain"/>
    <property type="match status" value="1"/>
</dbReference>
<keyword evidence="11" id="KW-1185">Reference proteome</keyword>
<sequence>MGGGNNAENDSQKNIQYHQPISGCCRSHSYPETNFNPGAKWIKGLTHDRLGVFVGGHFGAVNLGHVLFTERIDDDKHIQMVYWSAPGRSKPGFDEVMKLDKKEWKELKKGFNFGPSWTNHWVKAHLKLPSDWDKKHERIQLEFDPSCEAMIFETDGTPLQGITGGNNGDRRVDFIIPKDARHKGELDIVIEVSCNEMFGVSGIGAPDPNRYFTLNSADLVVPNQEAWRLMWDFTTLRELVEDLPGNSILQNHCLVTANKIMNTFDIHDPERTIKECRKIAEEVFGEGWEAKGADIYKEGLGKGKKPQVWGIGNCHIDTAWLWPFSVTQQKAARSWSTQIDLMERYPEHRFATSSAQQFKWVEQLYPKLHERIKERVKTGQFQLVGGSWVENDSNMPSGEALARQMIYGQRYFRSRFGVTSKVAWLPDSFGLSGALPQLIRGAGMENFFTQKLSWNNVNTFPHSTFNWVGIDGTQVVCHMTPVDTYTAQATVQDVRRGIWNHKNLESSDTALLAFGNGDGGGGPLNKMLENLRRIRATANEHRELPVVSMGESVDDFYDDIHKHTEEGKTLPVWRGELYLEFHRGTYTSHGSIKKGNRHSETLMRDVEYLATLASLFKPEKYSYPKDTIDTCWEKVLLNQFHDVLPGSAIGMVYVDAEQNYAEVAKDGRKMIHDALSVLLEDSKGVGAPMPLKEYKAMDGQFAIVNTLDFPRLETVILPVTGSGENTTALDGGWVQQSKRGDRMFAVVGAPGRAIGAQKTEDGSFVLKNSSVEFKISKGRIVSLVDRELGRELIPCCTTGGLVMFERDTPPNWDAWDTEIHHLETSKPLEFSNLKVHESGPLRASLTADIAYGQSRIWVEISLDATSATTQANSRPYIRFDAKVDWHERHKFLKFELPLDIHSDIAYYECAFGWVSRPTHKNTTQEIAKFEVCGHRYADLCEFGYGVALLTESKYGYATTGNVMRVSLLRGPTSPDSEQDQGEHQFSWAILPHKGHFFESDVVKAAYAFNSPLPIRHASSSNADSLLHTPPFIVEGAPSVILDTVKRGDDDDFSGSSTDKTVVLRLYEAYGGHSRPKIRIAKYIKVSKALITNLLEEEIEEVELMRSESTEDGCCIALSLRGFQVVTVKLFLENTADGAP</sequence>
<dbReference type="STRING" id="1051891.A0A0C3L111"/>
<evidence type="ECO:0000256" key="7">
    <source>
        <dbReference type="ARBA" id="ARBA00054985"/>
    </source>
</evidence>
<dbReference type="HOGENOM" id="CLU_003442_0_1_1"/>
<dbReference type="GO" id="GO:0030246">
    <property type="term" value="F:carbohydrate binding"/>
    <property type="evidence" value="ECO:0007669"/>
    <property type="project" value="InterPro"/>
</dbReference>
<evidence type="ECO:0000256" key="2">
    <source>
        <dbReference type="ARBA" id="ARBA00009792"/>
    </source>
</evidence>
<keyword evidence="5 10" id="KW-0378">Hydrolase</keyword>
<dbReference type="GO" id="GO:0000329">
    <property type="term" value="C:fungal-type vacuole membrane"/>
    <property type="evidence" value="ECO:0007669"/>
    <property type="project" value="TreeGrafter"/>
</dbReference>
<dbReference type="FunFam" id="3.20.110.10:FF:000002">
    <property type="entry name" value="alpha-mannosidase 2C1 isoform X1"/>
    <property type="match status" value="1"/>
</dbReference>
<dbReference type="InterPro" id="IPR011682">
    <property type="entry name" value="Glyco_hydro_38_C"/>
</dbReference>
<dbReference type="Pfam" id="PF09261">
    <property type="entry name" value="Alpha-mann_mid"/>
    <property type="match status" value="1"/>
</dbReference>
<dbReference type="FunFam" id="2.70.98.30:FF:000001">
    <property type="entry name" value="alpha-mannosidase 2C1 isoform X2"/>
    <property type="match status" value="1"/>
</dbReference>
<dbReference type="GO" id="GO:0009313">
    <property type="term" value="P:oligosaccharide catabolic process"/>
    <property type="evidence" value="ECO:0007669"/>
    <property type="project" value="TreeGrafter"/>
</dbReference>
<dbReference type="InterPro" id="IPR000602">
    <property type="entry name" value="Glyco_hydro_38_N"/>
</dbReference>
<reference evidence="11" key="2">
    <citation type="submission" date="2015-01" db="EMBL/GenBank/DDBJ databases">
        <title>Evolutionary Origins and Diversification of the Mycorrhizal Mutualists.</title>
        <authorList>
            <consortium name="DOE Joint Genome Institute"/>
            <consortium name="Mycorrhizal Genomics Consortium"/>
            <person name="Kohler A."/>
            <person name="Kuo A."/>
            <person name="Nagy L.G."/>
            <person name="Floudas D."/>
            <person name="Copeland A."/>
            <person name="Barry K.W."/>
            <person name="Cichocki N."/>
            <person name="Veneault-Fourrey C."/>
            <person name="LaButti K."/>
            <person name="Lindquist E.A."/>
            <person name="Lipzen A."/>
            <person name="Lundell T."/>
            <person name="Morin E."/>
            <person name="Murat C."/>
            <person name="Riley R."/>
            <person name="Ohm R."/>
            <person name="Sun H."/>
            <person name="Tunlid A."/>
            <person name="Henrissat B."/>
            <person name="Grigoriev I.V."/>
            <person name="Hibbett D.S."/>
            <person name="Martin F."/>
        </authorList>
    </citation>
    <scope>NUCLEOTIDE SEQUENCE [LARGE SCALE GENOMIC DNA]</scope>
    <source>
        <strain evidence="11">MUT 4182</strain>
    </source>
</reference>
<dbReference type="Gene3D" id="1.20.1270.50">
    <property type="entry name" value="Glycoside hydrolase family 38, central domain"/>
    <property type="match status" value="1"/>
</dbReference>
<dbReference type="InterPro" id="IPR037094">
    <property type="entry name" value="Glyco_hydro_38_cen_sf"/>
</dbReference>
<dbReference type="InterPro" id="IPR028995">
    <property type="entry name" value="Glyco_hydro_57/38_cen_sf"/>
</dbReference>
<gene>
    <name evidence="10" type="ORF">M407DRAFT_232979</name>
</gene>
<dbReference type="Pfam" id="PF07748">
    <property type="entry name" value="Glyco_hydro_38C"/>
    <property type="match status" value="1"/>
</dbReference>
<evidence type="ECO:0000256" key="8">
    <source>
        <dbReference type="ARBA" id="ARBA00071615"/>
    </source>
</evidence>
<dbReference type="InterPro" id="IPR054723">
    <property type="entry name" value="Ams1-like_N"/>
</dbReference>
<evidence type="ECO:0000256" key="4">
    <source>
        <dbReference type="ARBA" id="ARBA00022723"/>
    </source>
</evidence>
<dbReference type="FunFam" id="1.20.1270.50:FF:000004">
    <property type="entry name" value="alpha-mannosidase 2C1 isoform X1"/>
    <property type="match status" value="1"/>
</dbReference>
<evidence type="ECO:0000259" key="9">
    <source>
        <dbReference type="SMART" id="SM00872"/>
    </source>
</evidence>
<keyword evidence="4" id="KW-0479">Metal-binding</keyword>
<dbReference type="InterPro" id="IPR041147">
    <property type="entry name" value="GH38_C"/>
</dbReference>
<organism evidence="10 11">
    <name type="scientific">Tulasnella calospora MUT 4182</name>
    <dbReference type="NCBI Taxonomy" id="1051891"/>
    <lineage>
        <taxon>Eukaryota</taxon>
        <taxon>Fungi</taxon>
        <taxon>Dikarya</taxon>
        <taxon>Basidiomycota</taxon>
        <taxon>Agaricomycotina</taxon>
        <taxon>Agaricomycetes</taxon>
        <taxon>Cantharellales</taxon>
        <taxon>Tulasnellaceae</taxon>
        <taxon>Tulasnella</taxon>
    </lineage>
</organism>
<dbReference type="AlphaFoldDB" id="A0A0C3L111"/>
<dbReference type="SMART" id="SM00872">
    <property type="entry name" value="Alpha-mann_mid"/>
    <property type="match status" value="1"/>
</dbReference>
<feature type="domain" description="Glycoside hydrolase family 38 central" evidence="9">
    <location>
        <begin position="580"/>
        <end position="660"/>
    </location>
</feature>
<dbReference type="OrthoDB" id="10261055at2759"/>
<evidence type="ECO:0000256" key="1">
    <source>
        <dbReference type="ARBA" id="ARBA00000365"/>
    </source>
</evidence>
<evidence type="ECO:0000313" key="11">
    <source>
        <dbReference type="Proteomes" id="UP000054248"/>
    </source>
</evidence>
<dbReference type="InterPro" id="IPR015341">
    <property type="entry name" value="Glyco_hydro_38_cen"/>
</dbReference>